<reference evidence="5" key="1">
    <citation type="submission" date="2023-07" db="EMBL/GenBank/DDBJ databases">
        <title>Genome content predicts the carbon catabolic preferences of heterotrophic bacteria.</title>
        <authorList>
            <person name="Gralka M."/>
        </authorList>
    </citation>
    <scope>NUCLEOTIDE SEQUENCE</scope>
    <source>
        <strain evidence="5">E2R20</strain>
    </source>
</reference>
<comment type="caution">
    <text evidence="5">The sequence shown here is derived from an EMBL/GenBank/DDBJ whole genome shotgun (WGS) entry which is preliminary data.</text>
</comment>
<name>A0AAW7YUH5_9STAP</name>
<dbReference type="EMBL" id="JAUOQO010000069">
    <property type="protein sequence ID" value="MDO6574994.1"/>
    <property type="molecule type" value="Genomic_DNA"/>
</dbReference>
<keyword evidence="6" id="KW-1185">Reference proteome</keyword>
<dbReference type="PROSITE" id="PS50111">
    <property type="entry name" value="CHEMOTAXIS_TRANSDUC_2"/>
    <property type="match status" value="1"/>
</dbReference>
<feature type="non-terminal residue" evidence="5">
    <location>
        <position position="1"/>
    </location>
</feature>
<evidence type="ECO:0000256" key="2">
    <source>
        <dbReference type="PROSITE-ProRule" id="PRU00284"/>
    </source>
</evidence>
<sequence>EHGNQLTQSATSEIKQLVGQVDSASEDMRELAQNSKDASKILEVINGIAEQTNLLALNAAIESARAGEHGRGFAVVADEVRNLAKQTRGSTDQIEQMMGELVKGAEKTEGQMRQGRSQASASFE</sequence>
<dbReference type="InterPro" id="IPR004089">
    <property type="entry name" value="MCPsignal_dom"/>
</dbReference>
<proteinExistence type="predicted"/>
<accession>A0AAW7YUH5</accession>
<feature type="domain" description="Methyl-accepting transducer" evidence="4">
    <location>
        <begin position="1"/>
        <end position="124"/>
    </location>
</feature>
<evidence type="ECO:0000313" key="5">
    <source>
        <dbReference type="EMBL" id="MDO6574994.1"/>
    </source>
</evidence>
<feature type="compositionally biased region" description="Polar residues" evidence="3">
    <location>
        <begin position="114"/>
        <end position="124"/>
    </location>
</feature>
<dbReference type="SUPFAM" id="SSF58104">
    <property type="entry name" value="Methyl-accepting chemotaxis protein (MCP) signaling domain"/>
    <property type="match status" value="1"/>
</dbReference>
<dbReference type="GO" id="GO:0007165">
    <property type="term" value="P:signal transduction"/>
    <property type="evidence" value="ECO:0007669"/>
    <property type="project" value="UniProtKB-KW"/>
</dbReference>
<dbReference type="SMART" id="SM00283">
    <property type="entry name" value="MA"/>
    <property type="match status" value="1"/>
</dbReference>
<keyword evidence="1 2" id="KW-0807">Transducer</keyword>
<dbReference type="RefSeq" id="WP_303521862.1">
    <property type="nucleotide sequence ID" value="NZ_JAUOQO010000069.1"/>
</dbReference>
<gene>
    <name evidence="5" type="ORF">Q4528_12810</name>
</gene>
<dbReference type="Pfam" id="PF00015">
    <property type="entry name" value="MCPsignal"/>
    <property type="match status" value="1"/>
</dbReference>
<evidence type="ECO:0000313" key="6">
    <source>
        <dbReference type="Proteomes" id="UP001170310"/>
    </source>
</evidence>
<feature type="region of interest" description="Disordered" evidence="3">
    <location>
        <begin position="105"/>
        <end position="124"/>
    </location>
</feature>
<evidence type="ECO:0000259" key="4">
    <source>
        <dbReference type="PROSITE" id="PS50111"/>
    </source>
</evidence>
<evidence type="ECO:0000256" key="3">
    <source>
        <dbReference type="SAM" id="MobiDB-lite"/>
    </source>
</evidence>
<dbReference type="Proteomes" id="UP001170310">
    <property type="component" value="Unassembled WGS sequence"/>
</dbReference>
<dbReference type="PANTHER" id="PTHR32089">
    <property type="entry name" value="METHYL-ACCEPTING CHEMOTAXIS PROTEIN MCPB"/>
    <property type="match status" value="1"/>
</dbReference>
<organism evidence="5 6">
    <name type="scientific">Staphylococcus pasteuri_A</name>
    <dbReference type="NCBI Taxonomy" id="3062664"/>
    <lineage>
        <taxon>Bacteria</taxon>
        <taxon>Bacillati</taxon>
        <taxon>Bacillota</taxon>
        <taxon>Bacilli</taxon>
        <taxon>Bacillales</taxon>
        <taxon>Staphylococcaceae</taxon>
        <taxon>Staphylococcus</taxon>
    </lineage>
</organism>
<dbReference type="Gene3D" id="1.10.287.950">
    <property type="entry name" value="Methyl-accepting chemotaxis protein"/>
    <property type="match status" value="1"/>
</dbReference>
<feature type="non-terminal residue" evidence="5">
    <location>
        <position position="124"/>
    </location>
</feature>
<dbReference type="GO" id="GO:0016020">
    <property type="term" value="C:membrane"/>
    <property type="evidence" value="ECO:0007669"/>
    <property type="project" value="InterPro"/>
</dbReference>
<protein>
    <submittedName>
        <fullName evidence="5">Methyl-accepting chemotaxis protein</fullName>
    </submittedName>
</protein>
<dbReference type="PANTHER" id="PTHR32089:SF112">
    <property type="entry name" value="LYSOZYME-LIKE PROTEIN-RELATED"/>
    <property type="match status" value="1"/>
</dbReference>
<dbReference type="AlphaFoldDB" id="A0AAW7YUH5"/>
<evidence type="ECO:0000256" key="1">
    <source>
        <dbReference type="ARBA" id="ARBA00023224"/>
    </source>
</evidence>